<name>A0ABN5WUH4_9GAMM</name>
<keyword evidence="4" id="KW-0949">S-adenosyl-L-methionine</keyword>
<dbReference type="PANTHER" id="PTHR42786:SF2">
    <property type="entry name" value="TRNA (CYTIDINE_URIDINE-2'-O-)-METHYLTRANSFERASE TRMJ"/>
    <property type="match status" value="1"/>
</dbReference>
<keyword evidence="7" id="KW-1185">Reference proteome</keyword>
<gene>
    <name evidence="6" type="ORF">HORIV_29950</name>
</gene>
<evidence type="ECO:0000256" key="2">
    <source>
        <dbReference type="ARBA" id="ARBA00022603"/>
    </source>
</evidence>
<evidence type="ECO:0000256" key="4">
    <source>
        <dbReference type="ARBA" id="ARBA00022691"/>
    </source>
</evidence>
<feature type="domain" description="tRNA/rRNA methyltransferase SpoU type" evidence="5">
    <location>
        <begin position="5"/>
        <end position="77"/>
    </location>
</feature>
<dbReference type="CDD" id="cd18093">
    <property type="entry name" value="SpoU-like_TrmJ"/>
    <property type="match status" value="1"/>
</dbReference>
<dbReference type="InterPro" id="IPR004384">
    <property type="entry name" value="RNA_MeTrfase_TrmJ/LasT"/>
</dbReference>
<evidence type="ECO:0000259" key="5">
    <source>
        <dbReference type="Pfam" id="PF00588"/>
    </source>
</evidence>
<keyword evidence="3" id="KW-0808">Transferase</keyword>
<dbReference type="Gene3D" id="3.40.1280.10">
    <property type="match status" value="1"/>
</dbReference>
<accession>A0ABN5WUH4</accession>
<evidence type="ECO:0000256" key="1">
    <source>
        <dbReference type="ARBA" id="ARBA00007228"/>
    </source>
</evidence>
<evidence type="ECO:0000256" key="3">
    <source>
        <dbReference type="ARBA" id="ARBA00022679"/>
    </source>
</evidence>
<dbReference type="PANTHER" id="PTHR42786">
    <property type="entry name" value="TRNA/RRNA METHYLTRANSFERASE"/>
    <property type="match status" value="1"/>
</dbReference>
<evidence type="ECO:0000313" key="6">
    <source>
        <dbReference type="EMBL" id="BBI50574.1"/>
    </source>
</evidence>
<dbReference type="SUPFAM" id="SSF75217">
    <property type="entry name" value="alpha/beta knot"/>
    <property type="match status" value="1"/>
</dbReference>
<dbReference type="InterPro" id="IPR029026">
    <property type="entry name" value="tRNA_m1G_MTases_N"/>
</dbReference>
<dbReference type="EMBL" id="AP019416">
    <property type="protein sequence ID" value="BBI50574.1"/>
    <property type="molecule type" value="Genomic_DNA"/>
</dbReference>
<sequence>MLQHIRIVLVQTFHPGNIGAAARAMKTMGLTELVLVNPRLFPAEEATRLAAGATDVLESARVVNSLEEAVNDCVQVVGASARLRNLPCPTLTNPMRWRQTSS</sequence>
<protein>
    <recommendedName>
        <fullName evidence="5">tRNA/rRNA methyltransferase SpoU type domain-containing protein</fullName>
    </recommendedName>
</protein>
<organism evidence="6 7">
    <name type="scientific">Vreelandella olivaria</name>
    <dbReference type="NCBI Taxonomy" id="390919"/>
    <lineage>
        <taxon>Bacteria</taxon>
        <taxon>Pseudomonadati</taxon>
        <taxon>Pseudomonadota</taxon>
        <taxon>Gammaproteobacteria</taxon>
        <taxon>Oceanospirillales</taxon>
        <taxon>Halomonadaceae</taxon>
        <taxon>Vreelandella</taxon>
    </lineage>
</organism>
<dbReference type="Pfam" id="PF00588">
    <property type="entry name" value="SpoU_methylase"/>
    <property type="match status" value="1"/>
</dbReference>
<comment type="similarity">
    <text evidence="1">Belongs to the class IV-like SAM-binding methyltransferase superfamily. RNA methyltransferase TrmH family.</text>
</comment>
<dbReference type="InterPro" id="IPR029028">
    <property type="entry name" value="Alpha/beta_knot_MTases"/>
</dbReference>
<dbReference type="Proteomes" id="UP000289555">
    <property type="component" value="Chromosome"/>
</dbReference>
<evidence type="ECO:0000313" key="7">
    <source>
        <dbReference type="Proteomes" id="UP000289555"/>
    </source>
</evidence>
<keyword evidence="2" id="KW-0489">Methyltransferase</keyword>
<proteinExistence type="inferred from homology"/>
<reference evidence="7" key="1">
    <citation type="journal article" date="2019" name="Microbiol. Resour. Announc.">
        <title>Complete Genome Sequence of Halomonas olivaria, a Moderately Halophilic Bacterium Isolated from Olive Processing Effluents, Obtained by Nanopore Sequencing.</title>
        <authorList>
            <person name="Nagata S."/>
            <person name="Ii K.M."/>
            <person name="Tsukimi T."/>
            <person name="Miura M.C."/>
            <person name="Galipon J."/>
            <person name="Arakawa K."/>
        </authorList>
    </citation>
    <scope>NUCLEOTIDE SEQUENCE [LARGE SCALE GENOMIC DNA]</scope>
    <source>
        <strain evidence="7">TYRC17</strain>
    </source>
</reference>
<dbReference type="InterPro" id="IPR001537">
    <property type="entry name" value="SpoU_MeTrfase"/>
</dbReference>